<dbReference type="RefSeq" id="WP_209466609.1">
    <property type="nucleotide sequence ID" value="NZ_JAGGLG010000013.1"/>
</dbReference>
<sequence length="143" mass="15403">MRLRQLMTTNVRTCQPDTPLVEVARIMDEVNCGFVPVVEGGRPVGTITDRDIVVRAVAMAKDIRTVKARECMSSPVITATPDTDAHEAADIMAEKQIRRLCVVEGGRLVGVVALGDLATERIHTDEAGEALSAISEPSQPDAH</sequence>
<dbReference type="InterPro" id="IPR046342">
    <property type="entry name" value="CBS_dom_sf"/>
</dbReference>
<dbReference type="InterPro" id="IPR000644">
    <property type="entry name" value="CBS_dom"/>
</dbReference>
<dbReference type="Pfam" id="PF00571">
    <property type="entry name" value="CBS"/>
    <property type="match status" value="2"/>
</dbReference>
<dbReference type="CDD" id="cd04622">
    <property type="entry name" value="CBS_pair_HRP1_like"/>
    <property type="match status" value="1"/>
</dbReference>
<dbReference type="SMART" id="SM00116">
    <property type="entry name" value="CBS"/>
    <property type="match status" value="2"/>
</dbReference>
<keyword evidence="1 2" id="KW-0129">CBS domain</keyword>
<evidence type="ECO:0000256" key="1">
    <source>
        <dbReference type="ARBA" id="ARBA00023122"/>
    </source>
</evidence>
<dbReference type="InterPro" id="IPR051257">
    <property type="entry name" value="Diverse_CBS-Domain"/>
</dbReference>
<feature type="domain" description="CBS" evidence="3">
    <location>
        <begin position="72"/>
        <end position="129"/>
    </location>
</feature>
<evidence type="ECO:0000313" key="5">
    <source>
        <dbReference type="Proteomes" id="UP001519289"/>
    </source>
</evidence>
<dbReference type="PANTHER" id="PTHR43080:SF2">
    <property type="entry name" value="CBS DOMAIN-CONTAINING PROTEIN"/>
    <property type="match status" value="1"/>
</dbReference>
<dbReference type="EMBL" id="JAGGLG010000013">
    <property type="protein sequence ID" value="MBP2018491.1"/>
    <property type="molecule type" value="Genomic_DNA"/>
</dbReference>
<reference evidence="4 5" key="1">
    <citation type="submission" date="2021-03" db="EMBL/GenBank/DDBJ databases">
        <title>Genomic Encyclopedia of Type Strains, Phase IV (KMG-IV): sequencing the most valuable type-strain genomes for metagenomic binning, comparative biology and taxonomic classification.</title>
        <authorList>
            <person name="Goeker M."/>
        </authorList>
    </citation>
    <scope>NUCLEOTIDE SEQUENCE [LARGE SCALE GENOMIC DNA]</scope>
    <source>
        <strain evidence="4 5">DSM 27138</strain>
    </source>
</reference>
<keyword evidence="5" id="KW-1185">Reference proteome</keyword>
<evidence type="ECO:0000313" key="4">
    <source>
        <dbReference type="EMBL" id="MBP2018491.1"/>
    </source>
</evidence>
<organism evidence="4 5">
    <name type="scientific">Symbiobacterium terraclitae</name>
    <dbReference type="NCBI Taxonomy" id="557451"/>
    <lineage>
        <taxon>Bacteria</taxon>
        <taxon>Bacillati</taxon>
        <taxon>Bacillota</taxon>
        <taxon>Clostridia</taxon>
        <taxon>Eubacteriales</taxon>
        <taxon>Symbiobacteriaceae</taxon>
        <taxon>Symbiobacterium</taxon>
    </lineage>
</organism>
<dbReference type="Gene3D" id="3.10.580.10">
    <property type="entry name" value="CBS-domain"/>
    <property type="match status" value="1"/>
</dbReference>
<evidence type="ECO:0000256" key="2">
    <source>
        <dbReference type="PROSITE-ProRule" id="PRU00703"/>
    </source>
</evidence>
<dbReference type="Proteomes" id="UP001519289">
    <property type="component" value="Unassembled WGS sequence"/>
</dbReference>
<dbReference type="PANTHER" id="PTHR43080">
    <property type="entry name" value="CBS DOMAIN-CONTAINING PROTEIN CBSX3, MITOCHONDRIAL"/>
    <property type="match status" value="1"/>
</dbReference>
<name>A0ABS4JSI6_9FIRM</name>
<protein>
    <submittedName>
        <fullName evidence="4">CBS domain-containing protein</fullName>
    </submittedName>
</protein>
<dbReference type="SUPFAM" id="SSF54631">
    <property type="entry name" value="CBS-domain pair"/>
    <property type="match status" value="1"/>
</dbReference>
<dbReference type="PROSITE" id="PS51371">
    <property type="entry name" value="CBS"/>
    <property type="match status" value="2"/>
</dbReference>
<feature type="domain" description="CBS" evidence="3">
    <location>
        <begin position="7"/>
        <end position="63"/>
    </location>
</feature>
<proteinExistence type="predicted"/>
<accession>A0ABS4JSI6</accession>
<gene>
    <name evidence="4" type="ORF">J2Z79_001902</name>
</gene>
<comment type="caution">
    <text evidence="4">The sequence shown here is derived from an EMBL/GenBank/DDBJ whole genome shotgun (WGS) entry which is preliminary data.</text>
</comment>
<evidence type="ECO:0000259" key="3">
    <source>
        <dbReference type="PROSITE" id="PS51371"/>
    </source>
</evidence>